<evidence type="ECO:0000256" key="2">
    <source>
        <dbReference type="SAM" id="Phobius"/>
    </source>
</evidence>
<dbReference type="AlphaFoldDB" id="A0A4Y7IZ97"/>
<evidence type="ECO:0000256" key="1">
    <source>
        <dbReference type="SAM" id="MobiDB-lite"/>
    </source>
</evidence>
<keyword evidence="4" id="KW-1185">Reference proteome</keyword>
<dbReference type="InterPro" id="IPR023940">
    <property type="entry name" value="DHDPR_bac"/>
</dbReference>
<evidence type="ECO:0000313" key="3">
    <source>
        <dbReference type="EMBL" id="RZC53516.1"/>
    </source>
</evidence>
<reference evidence="3 4" key="1">
    <citation type="journal article" date="2018" name="Science">
        <title>The opium poppy genome and morphinan production.</title>
        <authorList>
            <person name="Guo L."/>
            <person name="Winzer T."/>
            <person name="Yang X."/>
            <person name="Li Y."/>
            <person name="Ning Z."/>
            <person name="He Z."/>
            <person name="Teodor R."/>
            <person name="Lu Y."/>
            <person name="Bowser T.A."/>
            <person name="Graham I.A."/>
            <person name="Ye K."/>
        </authorList>
    </citation>
    <scope>NUCLEOTIDE SEQUENCE [LARGE SCALE GENOMIC DNA]</scope>
    <source>
        <strain evidence="4">cv. HN1</strain>
        <tissue evidence="3">Leaves</tissue>
    </source>
</reference>
<proteinExistence type="predicted"/>
<feature type="region of interest" description="Disordered" evidence="1">
    <location>
        <begin position="105"/>
        <end position="128"/>
    </location>
</feature>
<dbReference type="EMBL" id="CM010717">
    <property type="protein sequence ID" value="RZC53516.1"/>
    <property type="molecule type" value="Genomic_DNA"/>
</dbReference>
<protein>
    <submittedName>
        <fullName evidence="3">Uncharacterized protein</fullName>
    </submittedName>
</protein>
<dbReference type="GO" id="GO:0009570">
    <property type="term" value="C:chloroplast stroma"/>
    <property type="evidence" value="ECO:0007669"/>
    <property type="project" value="TreeGrafter"/>
</dbReference>
<dbReference type="PANTHER" id="PTHR20836">
    <property type="entry name" value="DIHYDRODIPICOLINATE REDUCTASE"/>
    <property type="match status" value="1"/>
</dbReference>
<organism evidence="3 4">
    <name type="scientific">Papaver somniferum</name>
    <name type="common">Opium poppy</name>
    <dbReference type="NCBI Taxonomy" id="3469"/>
    <lineage>
        <taxon>Eukaryota</taxon>
        <taxon>Viridiplantae</taxon>
        <taxon>Streptophyta</taxon>
        <taxon>Embryophyta</taxon>
        <taxon>Tracheophyta</taxon>
        <taxon>Spermatophyta</taxon>
        <taxon>Magnoliopsida</taxon>
        <taxon>Ranunculales</taxon>
        <taxon>Papaveraceae</taxon>
        <taxon>Papaveroideae</taxon>
        <taxon>Papaver</taxon>
    </lineage>
</organism>
<dbReference type="PANTHER" id="PTHR20836:SF6">
    <property type="entry name" value="DIHYDRODIPICOLINATE REDUCTASE-LIKE PROTEIN CRR1, CHLOROPLASTIC"/>
    <property type="match status" value="1"/>
</dbReference>
<name>A0A4Y7IZ97_PAPSO</name>
<dbReference type="Gene3D" id="1.10.287.3990">
    <property type="match status" value="1"/>
</dbReference>
<feature type="transmembrane region" description="Helical" evidence="2">
    <location>
        <begin position="6"/>
        <end position="29"/>
    </location>
</feature>
<evidence type="ECO:0000313" key="4">
    <source>
        <dbReference type="Proteomes" id="UP000316621"/>
    </source>
</evidence>
<dbReference type="STRING" id="3469.A0A4Y7IZ97"/>
<feature type="non-terminal residue" evidence="3">
    <location>
        <position position="1"/>
    </location>
</feature>
<dbReference type="GO" id="GO:0008839">
    <property type="term" value="F:4-hydroxy-tetrahydrodipicolinate reductase"/>
    <property type="evidence" value="ECO:0007669"/>
    <property type="project" value="InterPro"/>
</dbReference>
<gene>
    <name evidence="3" type="ORF">C5167_012365</name>
</gene>
<feature type="compositionally biased region" description="Basic and acidic residues" evidence="1">
    <location>
        <begin position="105"/>
        <end position="117"/>
    </location>
</feature>
<dbReference type="GO" id="GO:0009089">
    <property type="term" value="P:lysine biosynthetic process via diaminopimelate"/>
    <property type="evidence" value="ECO:0007669"/>
    <property type="project" value="InterPro"/>
</dbReference>
<dbReference type="SUPFAM" id="SSF55347">
    <property type="entry name" value="Glyceraldehyde-3-phosphate dehydrogenase-like, C-terminal domain"/>
    <property type="match status" value="1"/>
</dbReference>
<dbReference type="Gramene" id="RZC53516">
    <property type="protein sequence ID" value="RZC53516"/>
    <property type="gene ID" value="C5167_012365"/>
</dbReference>
<feature type="compositionally biased region" description="Polar residues" evidence="1">
    <location>
        <begin position="119"/>
        <end position="128"/>
    </location>
</feature>
<keyword evidence="2" id="KW-0812">Transmembrane</keyword>
<accession>A0A4Y7IZ97</accession>
<keyword evidence="2" id="KW-0472">Membrane</keyword>
<sequence>DAMIHWMLVTTEILGCLIAPILPIVSILLQQTAIQASFHYNNVEIVESRSSAAELSSTDATQIGNNLSNLDQIYDRKDHSTKILVYMLVHLDLALRASMEEERARKDVAARTTEEKGSGQASSSHDTTMTENAGIMYDKANIGDLMASLVLVTSCPGVESVVRNMMQFMIVMWFSAVKERCVWFD</sequence>
<dbReference type="Proteomes" id="UP000316621">
    <property type="component" value="Chromosome 3"/>
</dbReference>
<keyword evidence="2" id="KW-1133">Transmembrane helix</keyword>